<dbReference type="GO" id="GO:0006633">
    <property type="term" value="P:fatty acid biosynthetic process"/>
    <property type="evidence" value="ECO:0007669"/>
    <property type="project" value="InterPro"/>
</dbReference>
<keyword evidence="3" id="KW-0808">Transferase</keyword>
<dbReference type="SUPFAM" id="SSF53901">
    <property type="entry name" value="Thiolase-like"/>
    <property type="match status" value="2"/>
</dbReference>
<dbReference type="Pfam" id="PF00109">
    <property type="entry name" value="ketoacyl-synt"/>
    <property type="match status" value="1"/>
</dbReference>
<reference evidence="9 10" key="1">
    <citation type="submission" date="2016-07" db="EMBL/GenBank/DDBJ databases">
        <title>Pervasive Adenine N6-methylation of Active Genes in Fungi.</title>
        <authorList>
            <consortium name="DOE Joint Genome Institute"/>
            <person name="Mondo S.J."/>
            <person name="Dannebaum R.O."/>
            <person name="Kuo R.C."/>
            <person name="Labutti K."/>
            <person name="Haridas S."/>
            <person name="Kuo A."/>
            <person name="Salamov A."/>
            <person name="Ahrendt S.R."/>
            <person name="Lipzen A."/>
            <person name="Sullivan W."/>
            <person name="Andreopoulos W.B."/>
            <person name="Clum A."/>
            <person name="Lindquist E."/>
            <person name="Daum C."/>
            <person name="Ramamoorthy G.K."/>
            <person name="Gryganskyi A."/>
            <person name="Culley D."/>
            <person name="Magnuson J.K."/>
            <person name="James T.Y."/>
            <person name="O'Malley M.A."/>
            <person name="Stajich J.E."/>
            <person name="Spatafora J.W."/>
            <person name="Visel A."/>
            <person name="Grigoriev I.V."/>
        </authorList>
    </citation>
    <scope>NUCLEOTIDE SEQUENCE [LARGE SCALE GENOMIC DNA]</scope>
    <source>
        <strain evidence="9 10">ATCC 12442</strain>
    </source>
</reference>
<dbReference type="Pfam" id="PF02801">
    <property type="entry name" value="Ketoacyl-synt_C"/>
    <property type="match status" value="1"/>
</dbReference>
<dbReference type="Gene3D" id="3.30.1120.100">
    <property type="match status" value="1"/>
</dbReference>
<dbReference type="InterPro" id="IPR014030">
    <property type="entry name" value="Ketoacyl_synth_N"/>
</dbReference>
<dbReference type="PANTHER" id="PTHR10982">
    <property type="entry name" value="MALONYL COA-ACYL CARRIER PROTEIN TRANSACYLASE"/>
    <property type="match status" value="1"/>
</dbReference>
<dbReference type="SUPFAM" id="SSF54637">
    <property type="entry name" value="Thioesterase/thiol ester dehydrase-isomerase"/>
    <property type="match status" value="2"/>
</dbReference>
<dbReference type="Gene3D" id="3.20.20.70">
    <property type="entry name" value="Aldolase class I"/>
    <property type="match status" value="1"/>
</dbReference>
<dbReference type="InterPro" id="IPR018201">
    <property type="entry name" value="Ketoacyl_synth_AS"/>
</dbReference>
<dbReference type="OrthoDB" id="4251012at2759"/>
<feature type="domain" description="Ketosynthase family 3 (KS3)" evidence="8">
    <location>
        <begin position="2611"/>
        <end position="3130"/>
    </location>
</feature>
<dbReference type="InterPro" id="IPR040899">
    <property type="entry name" value="Fas_alpha_ACP"/>
</dbReference>
<dbReference type="GO" id="GO:0016787">
    <property type="term" value="F:hydrolase activity"/>
    <property type="evidence" value="ECO:0007669"/>
    <property type="project" value="UniProtKB-KW"/>
</dbReference>
<gene>
    <name evidence="9" type="ORF">DL89DRAFT_294103</name>
</gene>
<dbReference type="Pfam" id="PF22235">
    <property type="entry name" value="FAS1_thioest_ins"/>
    <property type="match status" value="1"/>
</dbReference>
<dbReference type="InterPro" id="IPR002539">
    <property type="entry name" value="MaoC-like_dom"/>
</dbReference>
<feature type="compositionally biased region" description="Low complexity" evidence="7">
    <location>
        <begin position="1759"/>
        <end position="1770"/>
    </location>
</feature>
<comment type="caution">
    <text evidence="9">The sequence shown here is derived from an EMBL/GenBank/DDBJ whole genome shotgun (WGS) entry which is preliminary data.</text>
</comment>
<dbReference type="Pfam" id="PF13452">
    <property type="entry name" value="FAS1_DH_region"/>
    <property type="match status" value="1"/>
</dbReference>
<dbReference type="PROSITE" id="PS00606">
    <property type="entry name" value="KS3_1"/>
    <property type="match status" value="1"/>
</dbReference>
<dbReference type="InterPro" id="IPR020841">
    <property type="entry name" value="PKS_Beta-ketoAc_synthase_dom"/>
</dbReference>
<dbReference type="Pfam" id="PF08354">
    <property type="entry name" value="Fas1-AflB-like_hel"/>
    <property type="match status" value="2"/>
</dbReference>
<evidence type="ECO:0000256" key="2">
    <source>
        <dbReference type="ARBA" id="ARBA00022553"/>
    </source>
</evidence>
<sequence>MTIVTSMLRISHNGVLLKIPTPLTLLHTFCPDTDIHAAIKDMALTEPQARVVVRGYFSVWGILPGSPARRLALFTDPGVKLMATFGGQGGMDNYMDEISWLVDVYRPLVFEFFAAMAEFLRIRGDGHEDRWATLPELPYMLHVPVSMPTLRMSPGELAQSFHVATGHSQGISIAAAMSMVTDEESFYDVSRRVLGILLLAGAMPQLSYPSIVVNPEIEADSIEHEGVPFPMASIQGLPRSQLRDLVDAFNSKQPSRKKWAAPGEDQSRVPFTRRKPRIITPRPSSTCTRWKRAWVLDAADMRVPVRAGDDAHDIRAEENLTKYLFESICVLPVNWPVAITNTGSTHIVDFGPGGETGFASLTFRNVKGRGIASPLGTKADLFRENIGHVVGAADWERDFSPRLVRTMHDNKVHIDTRMSRVLGCPTNMVPGMTPATAGAEFVAAVANAGYHVELAGGGMHSEQEMRERISRLTSLSPGQWLFQFPLLLRMRREGYPISGLCIGGGVIHGLRDAGIRHVAFKPGNLQTIRAVISIARANPDFPVILQWTGGRAGGHHSYEDFHQPILNSYSTIRAQRNIVLVAGSGFGGHQDSVPYLTGEWSLQEGSAADACKQLMAAATGVDDEEWANTLWKELDATVIRSRISFRGLNADYLRPWFGKKSDGSVADLEDMTYMEVLERLAELMYIRHHSRWVHPHWKSLFAEFAQRTIQRLGTDRDTELPSLLHLSDPAKAASELRLVCPQAANHLLASEDIQCFVSMCRQRGRKPVPFIPVLDDDFEVWFKKDALWQAEDIDAVVGQDVQRTFILYGPVAARFPVVANEPIKDLLDGIYQGQIAALLNQYYDGDESRIPPLPTSVSVATVDTDVVYRLPANSWLNAIFSTAVIVQGTKYVDNYVRRIITVSYCNDVPVRVEIINSHGDRELVLGIDDSQVISLLVFASNGFEQSELCLRSIVQMWSAAGDSSLSDLTFAQKGLTVTQEHVSEFCRVIDNHSQHYKEDHGCQLIAPMDFLFVLAWPSILRSLTSDNIHCGLLKIVHLSNSFNFVDGSDQIAVSDTVDADAKAIEVVNTAIGKRVTVEASIYRNSARIATINSVFLYRGVEIDFGLTFTRRDNNVVQVRFDTMDDIAVLESKEWISWLESDGRCPLCPGDTLEFCTDSLYQYTCVSNRSQSKAHVADIMYESGVAHGDPVASYLDRLQRKLDVREKLFPDNGYAIVPKNRDNGMFVQALSSNWAYSYISGDYNPIHTNPYISDLVGLPGTITHGMWTSASTRSLIERYVANDNPERVRAFKAQFVGMVLPGDKLETKLRHVGMKHGRMLIAGETFNADGKKVLICTAEVDQAPTAYVFTGQGGVWDRADKYMLKQYGVSLLDIVRSNPKEYTVHFGGAKGAQIRQNYIDLFKRGASSSTASALPSITSRTRRYTHRSPYGAASCYALATVADLRSRALIHEDAVFAGHSLGEYIALAATSNVFTIEDTVDITFYRGMVMQSSVERDEFGTFGEKALSASQQYVVAGRLTNLNVLQRVLDTLFAIYSRDSTPVDLSAVSERGRATIPLAGIDVPFHSSLLLNGVEPFRLCVKKAVFESKLDYRRLINRYIPNLTSVPFDLTREYFEMVYQITNSMAINHELQEWGSVQSSEDERDRLARVLLTELLAYQFASPVRWIETQNQILCNFSIRRLIEIGPTATLCGMAQKTLSLVGSAHPQSIAILHSEKDEQDIGYLFSAEADMDSASDDAASQPEPTATAVAPSAAPPTPALSETPATPAEAVQDAPIDPRDVVQVLVAQKLKRTIKDLTAGKSTLQNEIVGDLQKELGSGVPEKPEDLSLHDLGNSISSFSGTLGKHSSSQIARLFSTKMPALAMEPASRVDNGSAATIWLDSIAQLHAKRAGISLSTAVANGQGSHGSGAVVPGISSAEFEKMQKEQRALIIHQIQALAHHAGIDLREGSKARDAAVSASEKYQQRLDGLVHELGDDFLDGVAGIFDARKARVFDSSWNWARQALYEHIHSILTGAEGEQPPELSLARQHYLVNCASRPLLGHISGISAVLQGSEDRRVQYVIELCASLTEACERALHQDPVYREFSFPTCPQTHIDAKGSATYRETLRSTEPSFSEYIEHMKAEENGQSPMLHLKAVQSFGRWEYCQQQTAEYFACLEDINTSGLSFSGKTALVTGCGKGSIGAQVLRRMLAGGAQVVATTSSYSRRTLQFFEDMYRECGAKGSQLVVVPFNQGSVDDVTALVGYIYSKKGLGWDLDYVVPFAAISELGSDISQITSRSELAHRIMLTNLVRLLGEIRQTKALLHLETRPTLAVLPLSPNHGVFGGDGLYGESKIALETLANRWHSESWADYLSIAGAVIGWTRGTGLMDGNNLVAEKIEAHGVRTFSTVEMAFNILGLMHDGICDLTQTAPVWADLNGGFDRIDDLKSAVTMARSEITSVGNKRKMVSTDSALDYYTIHGPSTARSPITLPAGALANHQVRFPKVRTTTQLAHLKYMEGMINLDKVVVVTGFGEVGPYGSSACRWEMEAYGEFSLEGCIELAWVMGYTKHFNGPMMATGKHYTGWVDCATGEPVRNMDIKAKYEKRILEHTGIRFIEPELHNGYDPNRKTIMCELQIEHDMEPFEASSEAARQFKLKNGDRVDIWENAEGAWMVKFLKGAVIVVPKSMRFNRLVAAQIPSGWDPVRYGIQEDLVRQIDPITCYALVATVEALLRAGVTDPYELYQYFHVSEVGSTVGSGLGGCNSIQNVFHNRSLDKDMNSDVLQETFINVAAAWVNMLLLSSAGPVKPVVGACATSVLSIDVAVETIQSGKARVMLAGGIDDFAEDPSYEFAMMGATSNAVDEIANGRSPGEMSRPCTTTRSGFMEGEGAGIALLMSASAAIEAGAPIYGIIAMAGTATDKQGRSVPAPGKGVLVSAREGLATCRSRLLDMGYRRRQLKRRKLEIDNWVAEEMAIAEEDADAIQAEADAQRKEAMDTWGNSFWCRNPQISPLRGSLAVWGLTVDDIGATSFHGTSTKANDKNESALINTQLKHLGRTPGHAVPAVCQKWLTGHPKGAAAAWMLNGALQILDTGIIPGNRNADNISSELEEYDLIFYPNKSIKTSGVKAVLLKSFGFGQVGGEVLAVHPDYLLAALPDAELSAYQAKVQQRAQQATRYWQDVLVGNHSFVQAKDSPPFSGGQEQRVYLDPLARTSYDPASRRWKF</sequence>
<dbReference type="InterPro" id="IPR001227">
    <property type="entry name" value="Ac_transferase_dom_sf"/>
</dbReference>
<dbReference type="CDD" id="cd08950">
    <property type="entry name" value="KR_fFAS_SDR_c_like"/>
    <property type="match status" value="1"/>
</dbReference>
<dbReference type="Pfam" id="PF18325">
    <property type="entry name" value="Fas_alpha_ACP"/>
    <property type="match status" value="1"/>
</dbReference>
<dbReference type="Gene3D" id="6.10.140.1400">
    <property type="match status" value="1"/>
</dbReference>
<dbReference type="PRINTS" id="PR01483">
    <property type="entry name" value="FASYNTHASE"/>
</dbReference>
<dbReference type="CDD" id="cd03447">
    <property type="entry name" value="FAS_MaoC"/>
    <property type="match status" value="1"/>
</dbReference>
<evidence type="ECO:0000256" key="6">
    <source>
        <dbReference type="ARBA" id="ARBA00023002"/>
    </source>
</evidence>
<dbReference type="Pfam" id="PF00698">
    <property type="entry name" value="Acyl_transf_1"/>
    <property type="match status" value="1"/>
</dbReference>
<dbReference type="EMBL" id="MCFD01000010">
    <property type="protein sequence ID" value="ORX68170.1"/>
    <property type="molecule type" value="Genomic_DNA"/>
</dbReference>
<protein>
    <recommendedName>
        <fullName evidence="8">Ketosynthase family 3 (KS3) domain-containing protein</fullName>
    </recommendedName>
</protein>
<evidence type="ECO:0000256" key="1">
    <source>
        <dbReference type="ARBA" id="ARBA00022450"/>
    </source>
</evidence>
<dbReference type="InterPro" id="IPR014043">
    <property type="entry name" value="Acyl_transferase_dom"/>
</dbReference>
<dbReference type="Gene3D" id="6.10.250.1930">
    <property type="match status" value="1"/>
</dbReference>
<dbReference type="InterPro" id="IPR047224">
    <property type="entry name" value="FAS_alpha_su_C"/>
</dbReference>
<keyword evidence="4" id="KW-0378">Hydrolase</keyword>
<accession>A0A1Y1W3Q4</accession>
<dbReference type="GO" id="GO:0004315">
    <property type="term" value="F:3-oxoacyl-[acyl-carrier-protein] synthase activity"/>
    <property type="evidence" value="ECO:0007669"/>
    <property type="project" value="InterPro"/>
</dbReference>
<dbReference type="InterPro" id="IPR036291">
    <property type="entry name" value="NAD(P)-bd_dom_sf"/>
</dbReference>
<dbReference type="Pfam" id="PF18314">
    <property type="entry name" value="FAS_I_H"/>
    <property type="match status" value="1"/>
</dbReference>
<dbReference type="FunFam" id="3.90.25.70:FF:000001">
    <property type="entry name" value="Fatty acid synthase subunit alpha"/>
    <property type="match status" value="1"/>
</dbReference>
<dbReference type="InterPro" id="IPR050830">
    <property type="entry name" value="Fungal_FAS"/>
</dbReference>
<dbReference type="Gene3D" id="3.10.129.10">
    <property type="entry name" value="Hotdog Thioesterase"/>
    <property type="match status" value="1"/>
</dbReference>
<evidence type="ECO:0000256" key="7">
    <source>
        <dbReference type="SAM" id="MobiDB-lite"/>
    </source>
</evidence>
<keyword evidence="1" id="KW-0596">Phosphopantetheine</keyword>
<dbReference type="Gene3D" id="3.30.70.2490">
    <property type="match status" value="1"/>
</dbReference>
<dbReference type="InterPro" id="IPR013785">
    <property type="entry name" value="Aldolase_TIM"/>
</dbReference>
<dbReference type="GO" id="GO:0008897">
    <property type="term" value="F:holo-[acyl-carrier-protein] synthase activity"/>
    <property type="evidence" value="ECO:0007669"/>
    <property type="project" value="InterPro"/>
</dbReference>
<dbReference type="Gene3D" id="3.40.366.10">
    <property type="entry name" value="Malonyl-Coenzyme A Acyl Carrier Protein, domain 2"/>
    <property type="match status" value="2"/>
</dbReference>
<keyword evidence="10" id="KW-1185">Reference proteome</keyword>
<dbReference type="GO" id="GO:0005835">
    <property type="term" value="C:fatty acid synthase complex"/>
    <property type="evidence" value="ECO:0007669"/>
    <property type="project" value="InterPro"/>
</dbReference>
<dbReference type="GO" id="GO:0004318">
    <property type="term" value="F:enoyl-[acyl-carrier-protein] reductase (NADH) activity"/>
    <property type="evidence" value="ECO:0007669"/>
    <property type="project" value="InterPro"/>
</dbReference>
<dbReference type="SUPFAM" id="SSF51735">
    <property type="entry name" value="NAD(P)-binding Rossmann-fold domains"/>
    <property type="match status" value="1"/>
</dbReference>
<dbReference type="Pfam" id="PF01575">
    <property type="entry name" value="MaoC_dehydratas"/>
    <property type="match status" value="1"/>
</dbReference>
<dbReference type="CDD" id="cd00828">
    <property type="entry name" value="elong_cond_enzymes"/>
    <property type="match status" value="1"/>
</dbReference>
<evidence type="ECO:0000256" key="5">
    <source>
        <dbReference type="ARBA" id="ARBA00022857"/>
    </source>
</evidence>
<feature type="compositionally biased region" description="Low complexity" evidence="7">
    <location>
        <begin position="1736"/>
        <end position="1752"/>
    </location>
</feature>
<dbReference type="InterPro" id="IPR014031">
    <property type="entry name" value="Ketoacyl_synth_C"/>
</dbReference>
<dbReference type="InterPro" id="IPR016035">
    <property type="entry name" value="Acyl_Trfase/lysoPLipase"/>
</dbReference>
<evidence type="ECO:0000259" key="8">
    <source>
        <dbReference type="PROSITE" id="PS52004"/>
    </source>
</evidence>
<organism evidence="9 10">
    <name type="scientific">Linderina pennispora</name>
    <dbReference type="NCBI Taxonomy" id="61395"/>
    <lineage>
        <taxon>Eukaryota</taxon>
        <taxon>Fungi</taxon>
        <taxon>Fungi incertae sedis</taxon>
        <taxon>Zoopagomycota</taxon>
        <taxon>Kickxellomycotina</taxon>
        <taxon>Kickxellomycetes</taxon>
        <taxon>Kickxellales</taxon>
        <taxon>Kickxellaceae</taxon>
        <taxon>Linderina</taxon>
    </lineage>
</organism>
<dbReference type="Gene3D" id="3.40.50.720">
    <property type="entry name" value="NAD(P)-binding Rossmann-like Domain"/>
    <property type="match status" value="2"/>
</dbReference>
<dbReference type="PANTHER" id="PTHR10982:SF21">
    <property type="entry name" value="FATTY ACID SYNTHASE SUBUNIT BETA"/>
    <property type="match status" value="1"/>
</dbReference>
<dbReference type="FunFam" id="3.40.50.720:FF:000168">
    <property type="entry name" value="Fatty acid synthase subunit alpha"/>
    <property type="match status" value="1"/>
</dbReference>
<dbReference type="RefSeq" id="XP_040741984.1">
    <property type="nucleotide sequence ID" value="XM_040890471.1"/>
</dbReference>
<dbReference type="Proteomes" id="UP000193922">
    <property type="component" value="Unassembled WGS sequence"/>
</dbReference>
<dbReference type="SUPFAM" id="SSF52151">
    <property type="entry name" value="FabD/lysophospholipase-like"/>
    <property type="match status" value="1"/>
</dbReference>
<dbReference type="PROSITE" id="PS52004">
    <property type="entry name" value="KS3_2"/>
    <property type="match status" value="1"/>
</dbReference>
<dbReference type="InterPro" id="IPR003965">
    <property type="entry name" value="Fatty_acid_synthase"/>
</dbReference>
<dbReference type="STRING" id="61395.A0A1Y1W3Q4"/>
<dbReference type="Gene3D" id="6.10.60.10">
    <property type="match status" value="1"/>
</dbReference>
<evidence type="ECO:0000313" key="9">
    <source>
        <dbReference type="EMBL" id="ORX68170.1"/>
    </source>
</evidence>
<dbReference type="GO" id="GO:0004312">
    <property type="term" value="F:fatty acid synthase activity"/>
    <property type="evidence" value="ECO:0007669"/>
    <property type="project" value="InterPro"/>
</dbReference>
<evidence type="ECO:0000313" key="10">
    <source>
        <dbReference type="Proteomes" id="UP000193922"/>
    </source>
</evidence>
<keyword evidence="5" id="KW-0521">NADP</keyword>
<proteinExistence type="predicted"/>
<evidence type="ECO:0000256" key="4">
    <source>
        <dbReference type="ARBA" id="ARBA00022801"/>
    </source>
</evidence>
<dbReference type="Gene3D" id="6.10.140.1410">
    <property type="match status" value="1"/>
</dbReference>
<feature type="region of interest" description="Disordered" evidence="7">
    <location>
        <begin position="1732"/>
        <end position="1774"/>
    </location>
</feature>
<dbReference type="InterPro" id="IPR039569">
    <property type="entry name" value="FAS1-like_DH_region"/>
</dbReference>
<evidence type="ECO:0000256" key="3">
    <source>
        <dbReference type="ARBA" id="ARBA00022679"/>
    </source>
</evidence>
<dbReference type="InterPro" id="IPR013565">
    <property type="entry name" value="Fas1/AflB-like_central"/>
</dbReference>
<dbReference type="Gene3D" id="3.40.47.10">
    <property type="match status" value="1"/>
</dbReference>
<dbReference type="InterPro" id="IPR029069">
    <property type="entry name" value="HotDog_dom_sf"/>
</dbReference>
<keyword evidence="2" id="KW-0597">Phosphoprotein</keyword>
<name>A0A1Y1W3Q4_9FUNG</name>
<dbReference type="Gene3D" id="1.20.930.70">
    <property type="match status" value="1"/>
</dbReference>
<dbReference type="Gene3D" id="3.90.25.70">
    <property type="match status" value="1"/>
</dbReference>
<dbReference type="GeneID" id="63807119"/>
<dbReference type="InterPro" id="IPR041550">
    <property type="entry name" value="FASI_helical"/>
</dbReference>
<dbReference type="InterPro" id="IPR016039">
    <property type="entry name" value="Thiolase-like"/>
</dbReference>
<keyword evidence="6" id="KW-0560">Oxidoreductase</keyword>